<keyword evidence="14" id="KW-1185">Reference proteome</keyword>
<dbReference type="InterPro" id="IPR013762">
    <property type="entry name" value="Integrase-like_cat_sf"/>
</dbReference>
<comment type="similarity">
    <text evidence="10">Belongs to the 'phage' integrase family. XerC subfamily.</text>
</comment>
<dbReference type="GO" id="GO:0003677">
    <property type="term" value="F:DNA binding"/>
    <property type="evidence" value="ECO:0007669"/>
    <property type="project" value="UniProtKB-UniRule"/>
</dbReference>
<evidence type="ECO:0000313" key="13">
    <source>
        <dbReference type="EMBL" id="AWL08805.1"/>
    </source>
</evidence>
<feature type="active site" description="O-(3'-phospho-DNA)-tyrosine intermediate" evidence="10">
    <location>
        <position position="280"/>
    </location>
</feature>
<evidence type="ECO:0000256" key="3">
    <source>
        <dbReference type="ARBA" id="ARBA00022490"/>
    </source>
</evidence>
<dbReference type="GO" id="GO:0005737">
    <property type="term" value="C:cytoplasm"/>
    <property type="evidence" value="ECO:0007669"/>
    <property type="project" value="UniProtKB-SubCell"/>
</dbReference>
<dbReference type="HAMAP" id="MF_01808">
    <property type="entry name" value="Recomb_XerC_XerD"/>
    <property type="match status" value="1"/>
</dbReference>
<dbReference type="NCBIfam" id="NF001399">
    <property type="entry name" value="PRK00283.1"/>
    <property type="match status" value="1"/>
</dbReference>
<feature type="active site" evidence="10">
    <location>
        <position position="271"/>
    </location>
</feature>
<evidence type="ECO:0000256" key="1">
    <source>
        <dbReference type="ARBA" id="ARBA00004496"/>
    </source>
</evidence>
<sequence>MWEKEIQSFGNYLKIERGLSGHSHEAYLRDVSKLATYLASSLGDDLAIAEVEEAHLLAFLKDLHGLGIEASTQARCLSGIRSFFHFLQFEGSIQQDPTLHIKSPQQGRKLPDTLSFDEINLILEQNDMSTPEGVRNRAMLEMLYGAGMRVSELTHLKLTDVYEDIGFLKVRGKGDKERLVPAGKDAFRYLKIYLESVRSQIPVKKEALNVVFLNRRGGALSRVMVFIICKDLAAKAGIEKSISPHTFRHSFATHLIEGGADLRAVQEMLGHESILTTEIYTHLDRAYLSQMVRDFHPLNKGMKNVE</sequence>
<evidence type="ECO:0000256" key="2">
    <source>
        <dbReference type="ARBA" id="ARBA00010450"/>
    </source>
</evidence>
<dbReference type="InterPro" id="IPR011932">
    <property type="entry name" value="Recomb_XerD"/>
</dbReference>
<dbReference type="RefSeq" id="WP_109322530.1">
    <property type="nucleotide sequence ID" value="NZ_CP029346.1"/>
</dbReference>
<dbReference type="AlphaFoldDB" id="A0A2S2DTV1"/>
<evidence type="ECO:0000256" key="9">
    <source>
        <dbReference type="ARBA" id="ARBA00023306"/>
    </source>
</evidence>
<comment type="subunit">
    <text evidence="10">Forms a cyclic heterotetrameric complex composed of two molecules of XerC and two molecules of XerD.</text>
</comment>
<dbReference type="GO" id="GO:0007059">
    <property type="term" value="P:chromosome segregation"/>
    <property type="evidence" value="ECO:0007669"/>
    <property type="project" value="UniProtKB-UniRule"/>
</dbReference>
<evidence type="ECO:0000256" key="6">
    <source>
        <dbReference type="ARBA" id="ARBA00022908"/>
    </source>
</evidence>
<dbReference type="InterPro" id="IPR050090">
    <property type="entry name" value="Tyrosine_recombinase_XerCD"/>
</dbReference>
<evidence type="ECO:0000256" key="7">
    <source>
        <dbReference type="ARBA" id="ARBA00023125"/>
    </source>
</evidence>
<dbReference type="Gene3D" id="1.10.150.130">
    <property type="match status" value="1"/>
</dbReference>
<keyword evidence="3 10" id="KW-0963">Cytoplasm</keyword>
<dbReference type="GO" id="GO:0051301">
    <property type="term" value="P:cell division"/>
    <property type="evidence" value="ECO:0007669"/>
    <property type="project" value="UniProtKB-KW"/>
</dbReference>
<dbReference type="SUPFAM" id="SSF56349">
    <property type="entry name" value="DNA breaking-rejoining enzymes"/>
    <property type="match status" value="1"/>
</dbReference>
<keyword evidence="7 10" id="KW-0238">DNA-binding</keyword>
<gene>
    <name evidence="10" type="primary">xerC</name>
    <name evidence="13" type="ORF">HME7025_00936</name>
</gene>
<dbReference type="GO" id="GO:0009037">
    <property type="term" value="F:tyrosine-based site-specific recombinase activity"/>
    <property type="evidence" value="ECO:0007669"/>
    <property type="project" value="UniProtKB-UniRule"/>
</dbReference>
<evidence type="ECO:0000256" key="8">
    <source>
        <dbReference type="ARBA" id="ARBA00023172"/>
    </source>
</evidence>
<dbReference type="Pfam" id="PF02899">
    <property type="entry name" value="Phage_int_SAM_1"/>
    <property type="match status" value="1"/>
</dbReference>
<evidence type="ECO:0000313" key="14">
    <source>
        <dbReference type="Proteomes" id="UP000245468"/>
    </source>
</evidence>
<dbReference type="OrthoDB" id="9801717at2"/>
<name>A0A2S2DTV1_9BACT</name>
<feature type="active site" evidence="10">
    <location>
        <position position="149"/>
    </location>
</feature>
<dbReference type="Pfam" id="PF00589">
    <property type="entry name" value="Phage_integrase"/>
    <property type="match status" value="1"/>
</dbReference>
<dbReference type="InterPro" id="IPR002104">
    <property type="entry name" value="Integrase_catalytic"/>
</dbReference>
<dbReference type="InterPro" id="IPR023009">
    <property type="entry name" value="Tyrosine_recombinase_XerC/XerD"/>
</dbReference>
<dbReference type="NCBIfam" id="TIGR02225">
    <property type="entry name" value="recomb_XerD"/>
    <property type="match status" value="1"/>
</dbReference>
<evidence type="ECO:0000259" key="12">
    <source>
        <dbReference type="PROSITE" id="PS51900"/>
    </source>
</evidence>
<reference evidence="14" key="1">
    <citation type="submission" date="2018-05" db="EMBL/GenBank/DDBJ databases">
        <title>Pseudarcicella sp. HME7025 Genome sequencing and assembly.</title>
        <authorList>
            <person name="Kim H."/>
            <person name="Kang H."/>
            <person name="Joh K."/>
        </authorList>
    </citation>
    <scope>NUCLEOTIDE SEQUENCE [LARGE SCALE GENOMIC DNA]</scope>
    <source>
        <strain evidence="14">HME7025</strain>
    </source>
</reference>
<protein>
    <recommendedName>
        <fullName evidence="10">Tyrosine recombinase XerC</fullName>
    </recommendedName>
</protein>
<dbReference type="CDD" id="cd00798">
    <property type="entry name" value="INT_XerDC_C"/>
    <property type="match status" value="1"/>
</dbReference>
<evidence type="ECO:0000256" key="10">
    <source>
        <dbReference type="HAMAP-Rule" id="MF_01808"/>
    </source>
</evidence>
<comment type="subcellular location">
    <subcellularLocation>
        <location evidence="1 10">Cytoplasm</location>
    </subcellularLocation>
</comment>
<dbReference type="InterPro" id="IPR044068">
    <property type="entry name" value="CB"/>
</dbReference>
<keyword evidence="9 10" id="KW-0131">Cell cycle</keyword>
<dbReference type="EMBL" id="CP029346">
    <property type="protein sequence ID" value="AWL08805.1"/>
    <property type="molecule type" value="Genomic_DNA"/>
</dbReference>
<proteinExistence type="inferred from homology"/>
<keyword evidence="6 10" id="KW-0229">DNA integration</keyword>
<dbReference type="InterPro" id="IPR004107">
    <property type="entry name" value="Integrase_SAM-like_N"/>
</dbReference>
<comment type="similarity">
    <text evidence="2">Belongs to the 'phage' integrase family. XerD subfamily.</text>
</comment>
<organism evidence="13 14">
    <name type="scientific">Aquirufa nivalisilvae</name>
    <dbReference type="NCBI Taxonomy" id="2516557"/>
    <lineage>
        <taxon>Bacteria</taxon>
        <taxon>Pseudomonadati</taxon>
        <taxon>Bacteroidota</taxon>
        <taxon>Cytophagia</taxon>
        <taxon>Cytophagales</taxon>
        <taxon>Flectobacillaceae</taxon>
        <taxon>Aquirufa</taxon>
    </lineage>
</organism>
<evidence type="ECO:0000256" key="4">
    <source>
        <dbReference type="ARBA" id="ARBA00022618"/>
    </source>
</evidence>
<keyword evidence="5 10" id="KW-0159">Chromosome partition</keyword>
<dbReference type="Gene3D" id="1.10.443.10">
    <property type="entry name" value="Intergrase catalytic core"/>
    <property type="match status" value="1"/>
</dbReference>
<dbReference type="PROSITE" id="PS51900">
    <property type="entry name" value="CB"/>
    <property type="match status" value="1"/>
</dbReference>
<feature type="active site" evidence="10">
    <location>
        <position position="248"/>
    </location>
</feature>
<evidence type="ECO:0000256" key="5">
    <source>
        <dbReference type="ARBA" id="ARBA00022829"/>
    </source>
</evidence>
<keyword evidence="8 10" id="KW-0233">DNA recombination</keyword>
<feature type="domain" description="Tyr recombinase" evidence="11">
    <location>
        <begin position="109"/>
        <end position="293"/>
    </location>
</feature>
<evidence type="ECO:0000259" key="11">
    <source>
        <dbReference type="PROSITE" id="PS51898"/>
    </source>
</evidence>
<feature type="active site" evidence="10">
    <location>
        <position position="173"/>
    </location>
</feature>
<feature type="domain" description="Core-binding (CB)" evidence="12">
    <location>
        <begin position="1"/>
        <end position="88"/>
    </location>
</feature>
<dbReference type="PANTHER" id="PTHR30349">
    <property type="entry name" value="PHAGE INTEGRASE-RELATED"/>
    <property type="match status" value="1"/>
</dbReference>
<dbReference type="PANTHER" id="PTHR30349:SF81">
    <property type="entry name" value="TYROSINE RECOMBINASE XERC"/>
    <property type="match status" value="1"/>
</dbReference>
<keyword evidence="4 10" id="KW-0132">Cell division</keyword>
<dbReference type="GO" id="GO:0006313">
    <property type="term" value="P:DNA transposition"/>
    <property type="evidence" value="ECO:0007669"/>
    <property type="project" value="UniProtKB-UniRule"/>
</dbReference>
<dbReference type="InterPro" id="IPR011010">
    <property type="entry name" value="DNA_brk_join_enz"/>
</dbReference>
<dbReference type="SUPFAM" id="SSF47823">
    <property type="entry name" value="lambda integrase-like, N-terminal domain"/>
    <property type="match status" value="1"/>
</dbReference>
<dbReference type="PROSITE" id="PS51898">
    <property type="entry name" value="TYR_RECOMBINASE"/>
    <property type="match status" value="1"/>
</dbReference>
<comment type="function">
    <text evidence="10">Site-specific tyrosine recombinase, which acts by catalyzing the cutting and rejoining of the recombining DNA molecules. The XerC-XerD complex is essential to convert dimers of the bacterial chromosome into monomers to permit their segregation at cell division. It also contributes to the segregational stability of plasmids.</text>
</comment>
<dbReference type="KEGG" id="psez:HME7025_00936"/>
<feature type="active site" evidence="10">
    <location>
        <position position="245"/>
    </location>
</feature>
<accession>A0A2S2DTV1</accession>
<dbReference type="Proteomes" id="UP000245468">
    <property type="component" value="Chromosome"/>
</dbReference>
<dbReference type="InterPro" id="IPR010998">
    <property type="entry name" value="Integrase_recombinase_N"/>
</dbReference>